<keyword evidence="1" id="KW-0472">Membrane</keyword>
<evidence type="ECO:0000313" key="2">
    <source>
        <dbReference type="EMBL" id="MBZ5715341.1"/>
    </source>
</evidence>
<feature type="transmembrane region" description="Helical" evidence="1">
    <location>
        <begin position="233"/>
        <end position="255"/>
    </location>
</feature>
<feature type="transmembrane region" description="Helical" evidence="1">
    <location>
        <begin position="155"/>
        <end position="172"/>
    </location>
</feature>
<name>A0ABS7U4J8_9BACT</name>
<evidence type="ECO:0000256" key="1">
    <source>
        <dbReference type="SAM" id="Phobius"/>
    </source>
</evidence>
<accession>A0ABS7U4J8</accession>
<sequence length="348" mass="37579">MTAATLLHGPIAAADLVRRWWLRRLGRVVRPLIRRRELRVAVLGSTMVCTALAATLIAPLWLLILGPLVWGVPHLVADLRYMLVRPGYHRRLGLVALAGPPLAWVALGGHLLWGFLAAALALAVARASPGRRALGVVMIAALAGGFAALGRTGDVLFAHLHNAVAVLLWWAWRPRSSRLHWLPLALMVAASVFLVSDAALGAVRASGGLQWFGGAMGPEYQVWRLSPGVGPEWALRLVLLFCFAQTIHYGVWLGLLPDEDRGRATPPTYRARWTGLVADMGRPLLAAAIAVAVLLALWAARDLMAACHGYFRMARFHGHLELIAAGLLLVEGGVRDRSEESCVKGNVG</sequence>
<feature type="transmembrane region" description="Helical" evidence="1">
    <location>
        <begin position="40"/>
        <end position="64"/>
    </location>
</feature>
<feature type="transmembrane region" description="Helical" evidence="1">
    <location>
        <begin position="184"/>
        <end position="203"/>
    </location>
</feature>
<comment type="caution">
    <text evidence="2">The sequence shown here is derived from an EMBL/GenBank/DDBJ whole genome shotgun (WGS) entry which is preliminary data.</text>
</comment>
<keyword evidence="1" id="KW-0812">Transmembrane</keyword>
<feature type="transmembrane region" description="Helical" evidence="1">
    <location>
        <begin position="276"/>
        <end position="300"/>
    </location>
</feature>
<dbReference type="Proteomes" id="UP001139031">
    <property type="component" value="Unassembled WGS sequence"/>
</dbReference>
<keyword evidence="1" id="KW-1133">Transmembrane helix</keyword>
<protein>
    <submittedName>
        <fullName evidence="2">Uncharacterized protein</fullName>
    </submittedName>
</protein>
<dbReference type="EMBL" id="JAIRAU010000056">
    <property type="protein sequence ID" value="MBZ5715341.1"/>
    <property type="molecule type" value="Genomic_DNA"/>
</dbReference>
<proteinExistence type="predicted"/>
<feature type="transmembrane region" description="Helical" evidence="1">
    <location>
        <begin position="102"/>
        <end position="125"/>
    </location>
</feature>
<evidence type="ECO:0000313" key="3">
    <source>
        <dbReference type="Proteomes" id="UP001139031"/>
    </source>
</evidence>
<keyword evidence="3" id="KW-1185">Reference proteome</keyword>
<gene>
    <name evidence="2" type="ORF">K7C98_39410</name>
</gene>
<feature type="transmembrane region" description="Helical" evidence="1">
    <location>
        <begin position="132"/>
        <end position="149"/>
    </location>
</feature>
<reference evidence="2" key="1">
    <citation type="submission" date="2021-08" db="EMBL/GenBank/DDBJ databases">
        <authorList>
            <person name="Stevens D.C."/>
        </authorList>
    </citation>
    <scope>NUCLEOTIDE SEQUENCE</scope>
    <source>
        <strain evidence="2">DSM 53165</strain>
    </source>
</reference>
<organism evidence="2 3">
    <name type="scientific">Nannocystis pusilla</name>
    <dbReference type="NCBI Taxonomy" id="889268"/>
    <lineage>
        <taxon>Bacteria</taxon>
        <taxon>Pseudomonadati</taxon>
        <taxon>Myxococcota</taxon>
        <taxon>Polyangia</taxon>
        <taxon>Nannocystales</taxon>
        <taxon>Nannocystaceae</taxon>
        <taxon>Nannocystis</taxon>
    </lineage>
</organism>
<dbReference type="RefSeq" id="WP_224197082.1">
    <property type="nucleotide sequence ID" value="NZ_JAIRAU010000056.1"/>
</dbReference>